<dbReference type="OrthoDB" id="6381838at2759"/>
<dbReference type="KEGG" id="dpx:DAPPUDRAFT_94119"/>
<dbReference type="Proteomes" id="UP000000305">
    <property type="component" value="Unassembled WGS sequence"/>
</dbReference>
<organism evidence="2 3">
    <name type="scientific">Daphnia pulex</name>
    <name type="common">Water flea</name>
    <dbReference type="NCBI Taxonomy" id="6669"/>
    <lineage>
        <taxon>Eukaryota</taxon>
        <taxon>Metazoa</taxon>
        <taxon>Ecdysozoa</taxon>
        <taxon>Arthropoda</taxon>
        <taxon>Crustacea</taxon>
        <taxon>Branchiopoda</taxon>
        <taxon>Diplostraca</taxon>
        <taxon>Cladocera</taxon>
        <taxon>Anomopoda</taxon>
        <taxon>Daphniidae</taxon>
        <taxon>Daphnia</taxon>
    </lineage>
</organism>
<feature type="signal peptide" evidence="1">
    <location>
        <begin position="1"/>
        <end position="18"/>
    </location>
</feature>
<gene>
    <name evidence="2" type="ORF">DAPPUDRAFT_94119</name>
</gene>
<feature type="chain" id="PRO_5003240268" evidence="1">
    <location>
        <begin position="19"/>
        <end position="103"/>
    </location>
</feature>
<dbReference type="EMBL" id="GL732523">
    <property type="protein sequence ID" value="EFX89978.1"/>
    <property type="molecule type" value="Genomic_DNA"/>
</dbReference>
<name>E9FS65_DAPPU</name>
<reference evidence="2 3" key="1">
    <citation type="journal article" date="2011" name="Science">
        <title>The ecoresponsive genome of Daphnia pulex.</title>
        <authorList>
            <person name="Colbourne J.K."/>
            <person name="Pfrender M.E."/>
            <person name="Gilbert D."/>
            <person name="Thomas W.K."/>
            <person name="Tucker A."/>
            <person name="Oakley T.H."/>
            <person name="Tokishita S."/>
            <person name="Aerts A."/>
            <person name="Arnold G.J."/>
            <person name="Basu M.K."/>
            <person name="Bauer D.J."/>
            <person name="Caceres C.E."/>
            <person name="Carmel L."/>
            <person name="Casola C."/>
            <person name="Choi J.H."/>
            <person name="Detter J.C."/>
            <person name="Dong Q."/>
            <person name="Dusheyko S."/>
            <person name="Eads B.D."/>
            <person name="Frohlich T."/>
            <person name="Geiler-Samerotte K.A."/>
            <person name="Gerlach D."/>
            <person name="Hatcher P."/>
            <person name="Jogdeo S."/>
            <person name="Krijgsveld J."/>
            <person name="Kriventseva E.V."/>
            <person name="Kultz D."/>
            <person name="Laforsch C."/>
            <person name="Lindquist E."/>
            <person name="Lopez J."/>
            <person name="Manak J.R."/>
            <person name="Muller J."/>
            <person name="Pangilinan J."/>
            <person name="Patwardhan R.P."/>
            <person name="Pitluck S."/>
            <person name="Pritham E.J."/>
            <person name="Rechtsteiner A."/>
            <person name="Rho M."/>
            <person name="Rogozin I.B."/>
            <person name="Sakarya O."/>
            <person name="Salamov A."/>
            <person name="Schaack S."/>
            <person name="Shapiro H."/>
            <person name="Shiga Y."/>
            <person name="Skalitzky C."/>
            <person name="Smith Z."/>
            <person name="Souvorov A."/>
            <person name="Sung W."/>
            <person name="Tang Z."/>
            <person name="Tsuchiya D."/>
            <person name="Tu H."/>
            <person name="Vos H."/>
            <person name="Wang M."/>
            <person name="Wolf Y.I."/>
            <person name="Yamagata H."/>
            <person name="Yamada T."/>
            <person name="Ye Y."/>
            <person name="Shaw J.R."/>
            <person name="Andrews J."/>
            <person name="Crease T.J."/>
            <person name="Tang H."/>
            <person name="Lucas S.M."/>
            <person name="Robertson H.M."/>
            <person name="Bork P."/>
            <person name="Koonin E.V."/>
            <person name="Zdobnov E.M."/>
            <person name="Grigoriev I.V."/>
            <person name="Lynch M."/>
            <person name="Boore J.L."/>
        </authorList>
    </citation>
    <scope>NUCLEOTIDE SEQUENCE [LARGE SCALE GENOMIC DNA]</scope>
</reference>
<dbReference type="HOGENOM" id="CLU_2266362_0_0_1"/>
<accession>E9FS65</accession>
<evidence type="ECO:0000313" key="2">
    <source>
        <dbReference type="EMBL" id="EFX89978.1"/>
    </source>
</evidence>
<keyword evidence="1" id="KW-0732">Signal</keyword>
<protein>
    <submittedName>
        <fullName evidence="2">Uncharacterized protein</fullName>
    </submittedName>
</protein>
<evidence type="ECO:0000313" key="3">
    <source>
        <dbReference type="Proteomes" id="UP000000305"/>
    </source>
</evidence>
<keyword evidence="3" id="KW-1185">Reference proteome</keyword>
<dbReference type="AlphaFoldDB" id="E9FS65"/>
<dbReference type="InParanoid" id="E9FS65"/>
<evidence type="ECO:0000256" key="1">
    <source>
        <dbReference type="SAM" id="SignalP"/>
    </source>
</evidence>
<proteinExistence type="predicted"/>
<sequence length="103" mass="10940">MKSYTLTILLAVIYSVAANSHLPGDEGFVPPASLADAAALLPADTAALLPAVSDLSEALPPLAKEFGVEPSVSDSNNREFERHQYTFAQINRLCALLRDCNPG</sequence>